<feature type="domain" description="AprE-like long alpha-helical hairpin" evidence="11">
    <location>
        <begin position="92"/>
        <end position="279"/>
    </location>
</feature>
<dbReference type="PRINTS" id="PR01490">
    <property type="entry name" value="RTXTOXIND"/>
</dbReference>
<dbReference type="AlphaFoldDB" id="A0A0P1GRR9"/>
<evidence type="ECO:0000256" key="9">
    <source>
        <dbReference type="RuleBase" id="RU365093"/>
    </source>
</evidence>
<evidence type="ECO:0000256" key="5">
    <source>
        <dbReference type="ARBA" id="ARBA00022519"/>
    </source>
</evidence>
<organism evidence="13 14">
    <name type="scientific">Thalassovita mediterranea</name>
    <dbReference type="NCBI Taxonomy" id="340021"/>
    <lineage>
        <taxon>Bacteria</taxon>
        <taxon>Pseudomonadati</taxon>
        <taxon>Pseudomonadota</taxon>
        <taxon>Alphaproteobacteria</taxon>
        <taxon>Rhodobacterales</taxon>
        <taxon>Roseobacteraceae</taxon>
        <taxon>Thalassovita</taxon>
    </lineage>
</organism>
<dbReference type="Pfam" id="PF25994">
    <property type="entry name" value="HH_AprE"/>
    <property type="match status" value="1"/>
</dbReference>
<protein>
    <recommendedName>
        <fullName evidence="9">Membrane fusion protein (MFP) family protein</fullName>
    </recommendedName>
</protein>
<dbReference type="PANTHER" id="PTHR30386">
    <property type="entry name" value="MEMBRANE FUSION SUBUNIT OF EMRAB-TOLC MULTIDRUG EFFLUX PUMP"/>
    <property type="match status" value="1"/>
</dbReference>
<dbReference type="InterPro" id="IPR058781">
    <property type="entry name" value="HH_AprE-like"/>
</dbReference>
<evidence type="ECO:0000259" key="11">
    <source>
        <dbReference type="Pfam" id="PF25994"/>
    </source>
</evidence>
<dbReference type="GO" id="GO:0015031">
    <property type="term" value="P:protein transport"/>
    <property type="evidence" value="ECO:0007669"/>
    <property type="project" value="InterPro"/>
</dbReference>
<dbReference type="Gene3D" id="2.40.50.100">
    <property type="match status" value="1"/>
</dbReference>
<dbReference type="InterPro" id="IPR058982">
    <property type="entry name" value="Beta-barrel_AprE"/>
</dbReference>
<evidence type="ECO:0000259" key="12">
    <source>
        <dbReference type="Pfam" id="PF26002"/>
    </source>
</evidence>
<accession>A0A0P1GRR9</accession>
<keyword evidence="3 9" id="KW-0813">Transport</keyword>
<dbReference type="NCBIfam" id="TIGR01843">
    <property type="entry name" value="type_I_hlyD"/>
    <property type="match status" value="1"/>
</dbReference>
<keyword evidence="10" id="KW-0175">Coiled coil</keyword>
<dbReference type="STRING" id="340021.TM5383_02424"/>
<dbReference type="Proteomes" id="UP000051681">
    <property type="component" value="Unassembled WGS sequence"/>
</dbReference>
<feature type="domain" description="AprE-like beta-barrel" evidence="12">
    <location>
        <begin position="323"/>
        <end position="412"/>
    </location>
</feature>
<evidence type="ECO:0000313" key="13">
    <source>
        <dbReference type="EMBL" id="CUH85196.1"/>
    </source>
</evidence>
<dbReference type="Gene3D" id="2.40.30.170">
    <property type="match status" value="1"/>
</dbReference>
<evidence type="ECO:0000256" key="1">
    <source>
        <dbReference type="ARBA" id="ARBA00004377"/>
    </source>
</evidence>
<keyword evidence="7" id="KW-1133">Transmembrane helix</keyword>
<reference evidence="13 14" key="1">
    <citation type="submission" date="2015-09" db="EMBL/GenBank/DDBJ databases">
        <authorList>
            <consortium name="Swine Surveillance"/>
        </authorList>
    </citation>
    <scope>NUCLEOTIDE SEQUENCE [LARGE SCALE GENOMIC DNA]</scope>
    <source>
        <strain evidence="13 14">CECT 8383</strain>
    </source>
</reference>
<keyword evidence="14" id="KW-1185">Reference proteome</keyword>
<evidence type="ECO:0000256" key="10">
    <source>
        <dbReference type="SAM" id="Coils"/>
    </source>
</evidence>
<dbReference type="InterPro" id="IPR050739">
    <property type="entry name" value="MFP"/>
</dbReference>
<evidence type="ECO:0000256" key="7">
    <source>
        <dbReference type="ARBA" id="ARBA00022989"/>
    </source>
</evidence>
<evidence type="ECO:0000256" key="8">
    <source>
        <dbReference type="ARBA" id="ARBA00023136"/>
    </source>
</evidence>
<evidence type="ECO:0000256" key="6">
    <source>
        <dbReference type="ARBA" id="ARBA00022692"/>
    </source>
</evidence>
<sequence>MTQSSSENRFSARAPMMLGGVALAFLLGGFGLWATMTEIAGAVVASGQIEVDRNRQVVQHPDGGVIADLLVDEGDLVAQDQLVMRLDPTELQSQLAITEAQLFEIMARRGRLEAEQNSADIQFDPELLAVSQTQPEVRAMMDGQIHLLEARNESIAQETRQLERRQEQIRSQIIGIRAQKEALRQQLELIQQELNSQQRLLDSGLSQATKVLNLQRQQARLSGEVAELDAQQAQSEGRITEIDIEVLKLESNRREQAVSQLRDLQYRELEQAETRRALQLRLSRMDIRAPVSGIVYALQFTTPRSVVRPADPVLYLVPQDRPLVIAAQVPTTDVDQVYPGQNVTLRLPALDQRTTPELTGTVAQVSADAFTDEASRASYYRAEIAVSADELAKLPAGVTLLPGMPVEAYIRTADRTPLAYLVKPLSDYFARAFREG</sequence>
<evidence type="ECO:0000256" key="3">
    <source>
        <dbReference type="ARBA" id="ARBA00022448"/>
    </source>
</evidence>
<comment type="similarity">
    <text evidence="2 9">Belongs to the membrane fusion protein (MFP) (TC 8.A.1) family.</text>
</comment>
<name>A0A0P1GRR9_9RHOB</name>
<dbReference type="OrthoDB" id="9810980at2"/>
<feature type="coiled-coil region" evidence="10">
    <location>
        <begin position="145"/>
        <end position="234"/>
    </location>
</feature>
<keyword evidence="8" id="KW-0472">Membrane</keyword>
<evidence type="ECO:0000256" key="4">
    <source>
        <dbReference type="ARBA" id="ARBA00022475"/>
    </source>
</evidence>
<dbReference type="RefSeq" id="WP_058319267.1">
    <property type="nucleotide sequence ID" value="NZ_CYSF01000012.1"/>
</dbReference>
<dbReference type="EMBL" id="CYSF01000012">
    <property type="protein sequence ID" value="CUH85196.1"/>
    <property type="molecule type" value="Genomic_DNA"/>
</dbReference>
<evidence type="ECO:0000313" key="14">
    <source>
        <dbReference type="Proteomes" id="UP000051681"/>
    </source>
</evidence>
<keyword evidence="6" id="KW-0812">Transmembrane</keyword>
<keyword evidence="5 9" id="KW-0997">Cell inner membrane</keyword>
<gene>
    <name evidence="13" type="primary">prsE_3</name>
    <name evidence="13" type="ORF">TM5383_02424</name>
</gene>
<dbReference type="Pfam" id="PF26002">
    <property type="entry name" value="Beta-barrel_AprE"/>
    <property type="match status" value="1"/>
</dbReference>
<dbReference type="InterPro" id="IPR010129">
    <property type="entry name" value="T1SS_HlyD"/>
</dbReference>
<proteinExistence type="inferred from homology"/>
<keyword evidence="4 9" id="KW-1003">Cell membrane</keyword>
<dbReference type="GO" id="GO:0005886">
    <property type="term" value="C:plasma membrane"/>
    <property type="evidence" value="ECO:0007669"/>
    <property type="project" value="UniProtKB-SubCell"/>
</dbReference>
<comment type="subcellular location">
    <subcellularLocation>
        <location evidence="1 9">Cell inner membrane</location>
        <topology evidence="1 9">Single-pass membrane protein</topology>
    </subcellularLocation>
</comment>
<evidence type="ECO:0000256" key="2">
    <source>
        <dbReference type="ARBA" id="ARBA00009477"/>
    </source>
</evidence>
<dbReference type="PANTHER" id="PTHR30386:SF17">
    <property type="entry name" value="ALKALINE PROTEASE SECRETION PROTEIN APRE"/>
    <property type="match status" value="1"/>
</dbReference>